<dbReference type="Proteomes" id="UP001336835">
    <property type="component" value="Unassembled WGS sequence"/>
</dbReference>
<dbReference type="EMBL" id="JAZDQT010000001">
    <property type="protein sequence ID" value="MEE1945353.1"/>
    <property type="molecule type" value="Genomic_DNA"/>
</dbReference>
<sequence>MKQFDERVDAYIEQSAGFAQPILKQLRAIIHEASPLINETIKWGFPHFDYKGTVCSMAAFKAHCAFGFWKTSLMKDPYQLFDEKENAMGSLGRLTKLEDLPEAKILIEYTLEAIKLNEAGVKVKKVIVPKAAIAMPADFAGLLAEHPRAQQQFEAFSPSHRREYLAWITEAKTEATKNKRMATAIEWLSEGKSRNWKYER</sequence>
<feature type="domain" description="YdhG-like" evidence="1">
    <location>
        <begin position="20"/>
        <end position="113"/>
    </location>
</feature>
<dbReference type="SUPFAM" id="SSF159888">
    <property type="entry name" value="YdhG-like"/>
    <property type="match status" value="1"/>
</dbReference>
<dbReference type="Pfam" id="PF08818">
    <property type="entry name" value="DUF1801"/>
    <property type="match status" value="1"/>
</dbReference>
<dbReference type="RefSeq" id="WP_330107696.1">
    <property type="nucleotide sequence ID" value="NZ_JAZDQT010000001.1"/>
</dbReference>
<keyword evidence="3" id="KW-1185">Reference proteome</keyword>
<gene>
    <name evidence="2" type="ORF">VRU48_09550</name>
</gene>
<accession>A0ABU7I7C9</accession>
<comment type="caution">
    <text evidence="2">The sequence shown here is derived from an EMBL/GenBank/DDBJ whole genome shotgun (WGS) entry which is preliminary data.</text>
</comment>
<evidence type="ECO:0000259" key="1">
    <source>
        <dbReference type="Pfam" id="PF08818"/>
    </source>
</evidence>
<dbReference type="Gene3D" id="3.90.1150.200">
    <property type="match status" value="1"/>
</dbReference>
<evidence type="ECO:0000313" key="2">
    <source>
        <dbReference type="EMBL" id="MEE1945353.1"/>
    </source>
</evidence>
<dbReference type="InterPro" id="IPR014922">
    <property type="entry name" value="YdhG-like"/>
</dbReference>
<proteinExistence type="predicted"/>
<evidence type="ECO:0000313" key="3">
    <source>
        <dbReference type="Proteomes" id="UP001336835"/>
    </source>
</evidence>
<reference evidence="2 3" key="1">
    <citation type="submission" date="2024-01" db="EMBL/GenBank/DDBJ databases">
        <title>Pedobacter sp. nov., isolated from fresh soil.</title>
        <authorList>
            <person name="Le N.T.T."/>
        </authorList>
    </citation>
    <scope>NUCLEOTIDE SEQUENCE [LARGE SCALE GENOMIC DNA]</scope>
    <source>
        <strain evidence="2 3">KR3-3</strain>
    </source>
</reference>
<protein>
    <submittedName>
        <fullName evidence="2">YdeI/OmpD-associated family protein</fullName>
    </submittedName>
</protein>
<name>A0ABU7I7C9_9SPHI</name>
<organism evidence="2 3">
    <name type="scientific">Pedobacter albus</name>
    <dbReference type="NCBI Taxonomy" id="3113905"/>
    <lineage>
        <taxon>Bacteria</taxon>
        <taxon>Pseudomonadati</taxon>
        <taxon>Bacteroidota</taxon>
        <taxon>Sphingobacteriia</taxon>
        <taxon>Sphingobacteriales</taxon>
        <taxon>Sphingobacteriaceae</taxon>
        <taxon>Pedobacter</taxon>
    </lineage>
</organism>
<dbReference type="Pfam" id="PF13376">
    <property type="entry name" value="OmdA"/>
    <property type="match status" value="1"/>
</dbReference>